<dbReference type="CDD" id="cd00082">
    <property type="entry name" value="HisKA"/>
    <property type="match status" value="1"/>
</dbReference>
<dbReference type="EC" id="2.7.13.3" evidence="3"/>
<dbReference type="InterPro" id="IPR036890">
    <property type="entry name" value="HATPase_C_sf"/>
</dbReference>
<dbReference type="PROSITE" id="PS50109">
    <property type="entry name" value="HIS_KIN"/>
    <property type="match status" value="1"/>
</dbReference>
<dbReference type="CDD" id="cd16922">
    <property type="entry name" value="HATPase_EvgS-ArcB-TorS-like"/>
    <property type="match status" value="1"/>
</dbReference>
<evidence type="ECO:0000259" key="20">
    <source>
        <dbReference type="PROSITE" id="PS50113"/>
    </source>
</evidence>
<evidence type="ECO:0000256" key="11">
    <source>
        <dbReference type="ARBA" id="ARBA00022989"/>
    </source>
</evidence>
<dbReference type="GO" id="GO:0000155">
    <property type="term" value="F:phosphorelay sensor kinase activity"/>
    <property type="evidence" value="ECO:0007669"/>
    <property type="project" value="InterPro"/>
</dbReference>
<dbReference type="Pfam" id="PF00512">
    <property type="entry name" value="HisKA"/>
    <property type="match status" value="1"/>
</dbReference>
<dbReference type="Gene3D" id="1.10.287.130">
    <property type="match status" value="1"/>
</dbReference>
<gene>
    <name evidence="22" type="ORF">SAMN04488036_10924</name>
</gene>
<dbReference type="InterPro" id="IPR003661">
    <property type="entry name" value="HisK_dim/P_dom"/>
</dbReference>
<dbReference type="PROSITE" id="PS50110">
    <property type="entry name" value="RESPONSE_REGULATORY"/>
    <property type="match status" value="1"/>
</dbReference>
<evidence type="ECO:0000256" key="1">
    <source>
        <dbReference type="ARBA" id="ARBA00000085"/>
    </source>
</evidence>
<accession>A0A1I4GK03</accession>
<evidence type="ECO:0000256" key="3">
    <source>
        <dbReference type="ARBA" id="ARBA00012438"/>
    </source>
</evidence>
<dbReference type="NCBIfam" id="TIGR00229">
    <property type="entry name" value="sensory_box"/>
    <property type="match status" value="1"/>
</dbReference>
<evidence type="ECO:0000256" key="4">
    <source>
        <dbReference type="ARBA" id="ARBA00022475"/>
    </source>
</evidence>
<feature type="transmembrane region" description="Helical" evidence="16">
    <location>
        <begin position="196"/>
        <end position="219"/>
    </location>
</feature>
<dbReference type="SMART" id="SM00387">
    <property type="entry name" value="HATPase_c"/>
    <property type="match status" value="1"/>
</dbReference>
<dbReference type="InterPro" id="IPR001789">
    <property type="entry name" value="Sig_transdc_resp-reg_receiver"/>
</dbReference>
<evidence type="ECO:0000259" key="21">
    <source>
        <dbReference type="PROSITE" id="PS50894"/>
    </source>
</evidence>
<dbReference type="InterPro" id="IPR013767">
    <property type="entry name" value="PAS_fold"/>
</dbReference>
<comment type="catalytic activity">
    <reaction evidence="1">
        <text>ATP + protein L-histidine = ADP + protein N-phospho-L-histidine.</text>
        <dbReference type="EC" id="2.7.13.3"/>
    </reaction>
</comment>
<feature type="domain" description="PAS" evidence="19">
    <location>
        <begin position="235"/>
        <end position="290"/>
    </location>
</feature>
<dbReference type="InterPro" id="IPR036641">
    <property type="entry name" value="HPT_dom_sf"/>
</dbReference>
<evidence type="ECO:0000259" key="19">
    <source>
        <dbReference type="PROSITE" id="PS50112"/>
    </source>
</evidence>
<proteinExistence type="predicted"/>
<keyword evidence="9" id="KW-0418">Kinase</keyword>
<dbReference type="InterPro" id="IPR004358">
    <property type="entry name" value="Sig_transdc_His_kin-like_C"/>
</dbReference>
<dbReference type="FunFam" id="3.30.565.10:FF:000006">
    <property type="entry name" value="Sensor histidine kinase WalK"/>
    <property type="match status" value="1"/>
</dbReference>
<keyword evidence="4" id="KW-1003">Cell membrane</keyword>
<dbReference type="EMBL" id="FOSZ01000009">
    <property type="protein sequence ID" value="SFL30358.1"/>
    <property type="molecule type" value="Genomic_DNA"/>
</dbReference>
<protein>
    <recommendedName>
        <fullName evidence="3">histidine kinase</fullName>
        <ecNumber evidence="3">2.7.13.3</ecNumber>
    </recommendedName>
</protein>
<dbReference type="Pfam" id="PF00072">
    <property type="entry name" value="Response_reg"/>
    <property type="match status" value="1"/>
</dbReference>
<dbReference type="InterPro" id="IPR003594">
    <property type="entry name" value="HATPase_dom"/>
</dbReference>
<dbReference type="Pfam" id="PF00989">
    <property type="entry name" value="PAS"/>
    <property type="match status" value="1"/>
</dbReference>
<evidence type="ECO:0000256" key="8">
    <source>
        <dbReference type="ARBA" id="ARBA00022741"/>
    </source>
</evidence>
<dbReference type="CDD" id="cd00130">
    <property type="entry name" value="PAS"/>
    <property type="match status" value="1"/>
</dbReference>
<dbReference type="InterPro" id="IPR035965">
    <property type="entry name" value="PAS-like_dom_sf"/>
</dbReference>
<dbReference type="PROSITE" id="PS50894">
    <property type="entry name" value="HPT"/>
    <property type="match status" value="1"/>
</dbReference>
<keyword evidence="11 16" id="KW-1133">Transmembrane helix</keyword>
<keyword evidence="10" id="KW-0067">ATP-binding</keyword>
<evidence type="ECO:0000259" key="17">
    <source>
        <dbReference type="PROSITE" id="PS50109"/>
    </source>
</evidence>
<evidence type="ECO:0000256" key="14">
    <source>
        <dbReference type="PROSITE-ProRule" id="PRU00110"/>
    </source>
</evidence>
<dbReference type="PROSITE" id="PS50113">
    <property type="entry name" value="PAC"/>
    <property type="match status" value="1"/>
</dbReference>
<dbReference type="SMART" id="SM00388">
    <property type="entry name" value="HisKA"/>
    <property type="match status" value="1"/>
</dbReference>
<dbReference type="Pfam" id="PF01627">
    <property type="entry name" value="Hpt"/>
    <property type="match status" value="1"/>
</dbReference>
<dbReference type="InterPro" id="IPR036097">
    <property type="entry name" value="HisK_dim/P_sf"/>
</dbReference>
<evidence type="ECO:0000256" key="10">
    <source>
        <dbReference type="ARBA" id="ARBA00022840"/>
    </source>
</evidence>
<feature type="transmembrane region" description="Helical" evidence="16">
    <location>
        <begin position="29"/>
        <end position="50"/>
    </location>
</feature>
<dbReference type="OrthoDB" id="9801651at2"/>
<evidence type="ECO:0000259" key="18">
    <source>
        <dbReference type="PROSITE" id="PS50110"/>
    </source>
</evidence>
<dbReference type="GO" id="GO:0005886">
    <property type="term" value="C:plasma membrane"/>
    <property type="evidence" value="ECO:0007669"/>
    <property type="project" value="UniProtKB-SubCell"/>
</dbReference>
<dbReference type="SMART" id="SM00091">
    <property type="entry name" value="PAS"/>
    <property type="match status" value="1"/>
</dbReference>
<dbReference type="Gene3D" id="3.30.565.10">
    <property type="entry name" value="Histidine kinase-like ATPase, C-terminal domain"/>
    <property type="match status" value="1"/>
</dbReference>
<keyword evidence="5 15" id="KW-0597">Phosphoprotein</keyword>
<dbReference type="InterPro" id="IPR011006">
    <property type="entry name" value="CheY-like_superfamily"/>
</dbReference>
<dbReference type="Gene3D" id="3.40.50.2300">
    <property type="match status" value="1"/>
</dbReference>
<evidence type="ECO:0000256" key="6">
    <source>
        <dbReference type="ARBA" id="ARBA00022679"/>
    </source>
</evidence>
<dbReference type="SMART" id="SM00086">
    <property type="entry name" value="PAC"/>
    <property type="match status" value="1"/>
</dbReference>
<evidence type="ECO:0000256" key="9">
    <source>
        <dbReference type="ARBA" id="ARBA00022777"/>
    </source>
</evidence>
<organism evidence="22 23">
    <name type="scientific">Shimia haliotis</name>
    <dbReference type="NCBI Taxonomy" id="1280847"/>
    <lineage>
        <taxon>Bacteria</taxon>
        <taxon>Pseudomonadati</taxon>
        <taxon>Pseudomonadota</taxon>
        <taxon>Alphaproteobacteria</taxon>
        <taxon>Rhodobacterales</taxon>
        <taxon>Roseobacteraceae</taxon>
    </lineage>
</organism>
<dbReference type="SUPFAM" id="SSF52172">
    <property type="entry name" value="CheY-like"/>
    <property type="match status" value="1"/>
</dbReference>
<dbReference type="Pfam" id="PF02518">
    <property type="entry name" value="HATPase_c"/>
    <property type="match status" value="1"/>
</dbReference>
<keyword evidence="13 16" id="KW-0472">Membrane</keyword>
<dbReference type="SMART" id="SM00448">
    <property type="entry name" value="REC"/>
    <property type="match status" value="1"/>
</dbReference>
<dbReference type="AlphaFoldDB" id="A0A1I4GK03"/>
<dbReference type="SUPFAM" id="SSF47384">
    <property type="entry name" value="Homodimeric domain of signal transducing histidine kinase"/>
    <property type="match status" value="1"/>
</dbReference>
<dbReference type="SUPFAM" id="SSF47226">
    <property type="entry name" value="Histidine-containing phosphotransfer domain, HPT domain"/>
    <property type="match status" value="1"/>
</dbReference>
<dbReference type="Proteomes" id="UP000198851">
    <property type="component" value="Unassembled WGS sequence"/>
</dbReference>
<dbReference type="RefSeq" id="WP_093325472.1">
    <property type="nucleotide sequence ID" value="NZ_FOSZ01000009.1"/>
</dbReference>
<dbReference type="Gene3D" id="1.20.120.160">
    <property type="entry name" value="HPT domain"/>
    <property type="match status" value="1"/>
</dbReference>
<evidence type="ECO:0000256" key="2">
    <source>
        <dbReference type="ARBA" id="ARBA00004651"/>
    </source>
</evidence>
<feature type="domain" description="PAC" evidence="20">
    <location>
        <begin position="314"/>
        <end position="364"/>
    </location>
</feature>
<evidence type="ECO:0000256" key="5">
    <source>
        <dbReference type="ARBA" id="ARBA00022553"/>
    </source>
</evidence>
<dbReference type="PANTHER" id="PTHR45339:SF1">
    <property type="entry name" value="HYBRID SIGNAL TRANSDUCTION HISTIDINE KINASE J"/>
    <property type="match status" value="1"/>
</dbReference>
<evidence type="ECO:0000313" key="22">
    <source>
        <dbReference type="EMBL" id="SFL30358.1"/>
    </source>
</evidence>
<dbReference type="STRING" id="1280847.SAMN04488036_10924"/>
<evidence type="ECO:0000313" key="23">
    <source>
        <dbReference type="Proteomes" id="UP000198851"/>
    </source>
</evidence>
<feature type="modified residue" description="4-aspartylphosphate" evidence="15">
    <location>
        <position position="674"/>
    </location>
</feature>
<dbReference type="PANTHER" id="PTHR45339">
    <property type="entry name" value="HYBRID SIGNAL TRANSDUCTION HISTIDINE KINASE J"/>
    <property type="match status" value="1"/>
</dbReference>
<dbReference type="SUPFAM" id="SSF55785">
    <property type="entry name" value="PYP-like sensor domain (PAS domain)"/>
    <property type="match status" value="1"/>
</dbReference>
<comment type="subcellular location">
    <subcellularLocation>
        <location evidence="2">Cell membrane</location>
        <topology evidence="2">Multi-pass membrane protein</topology>
    </subcellularLocation>
</comment>
<evidence type="ECO:0000256" key="15">
    <source>
        <dbReference type="PROSITE-ProRule" id="PRU00169"/>
    </source>
</evidence>
<feature type="domain" description="Histidine kinase" evidence="17">
    <location>
        <begin position="382"/>
        <end position="604"/>
    </location>
</feature>
<dbReference type="CDD" id="cd17546">
    <property type="entry name" value="REC_hyHK_CKI1_RcsC-like"/>
    <property type="match status" value="1"/>
</dbReference>
<dbReference type="PRINTS" id="PR00344">
    <property type="entry name" value="BCTRLSENSOR"/>
</dbReference>
<evidence type="ECO:0000256" key="16">
    <source>
        <dbReference type="SAM" id="Phobius"/>
    </source>
</evidence>
<name>A0A1I4GK03_9RHOB</name>
<dbReference type="GO" id="GO:0006355">
    <property type="term" value="P:regulation of DNA-templated transcription"/>
    <property type="evidence" value="ECO:0007669"/>
    <property type="project" value="InterPro"/>
</dbReference>
<keyword evidence="8" id="KW-0547">Nucleotide-binding</keyword>
<dbReference type="InterPro" id="IPR005467">
    <property type="entry name" value="His_kinase_dom"/>
</dbReference>
<feature type="domain" description="HPt" evidence="21">
    <location>
        <begin position="762"/>
        <end position="862"/>
    </location>
</feature>
<evidence type="ECO:0000256" key="7">
    <source>
        <dbReference type="ARBA" id="ARBA00022692"/>
    </source>
</evidence>
<evidence type="ECO:0000256" key="13">
    <source>
        <dbReference type="ARBA" id="ARBA00023136"/>
    </source>
</evidence>
<dbReference type="InterPro" id="IPR000700">
    <property type="entry name" value="PAS-assoc_C"/>
</dbReference>
<dbReference type="Gene3D" id="3.30.450.20">
    <property type="entry name" value="PAS domain"/>
    <property type="match status" value="1"/>
</dbReference>
<reference evidence="23" key="1">
    <citation type="submission" date="2016-10" db="EMBL/GenBank/DDBJ databases">
        <authorList>
            <person name="Varghese N."/>
            <person name="Submissions S."/>
        </authorList>
    </citation>
    <scope>NUCLEOTIDE SEQUENCE [LARGE SCALE GENOMIC DNA]</scope>
    <source>
        <strain evidence="23">DSM 28453</strain>
    </source>
</reference>
<dbReference type="InterPro" id="IPR008207">
    <property type="entry name" value="Sig_transdc_His_kin_Hpt_dom"/>
</dbReference>
<dbReference type="PROSITE" id="PS50112">
    <property type="entry name" value="PAS"/>
    <property type="match status" value="1"/>
</dbReference>
<sequence length="862" mass="94415">MTSSEQQTPAESSLNAQLATAMPNRSRRVIGSALVIAAFLLFSLTGLLGYRVVTNFSGVQPEASDNVMWSLSQVEVDASDFNNAVKEALLNPDIDFNRLRLRFDIYYSRVNTLRSSAHYRKVDAIPAFTASLNRTWDVLQGTIPLIDGPDRALAAALPELDSQGDELREHARILSISGLKYFVQSADDNRAAISRMLLQLAGLAVLLFATLTALAVYVLTIYRKSRMRGVALEQANKRMQTILTTSLDGVIVTDMNGRVLEFNKAAERTFGYKFSEVLGRPIIEMVSPDDALQHHLSHAERIQNRETGTIEGKGRVTLQAKRANGEIFPIELSIQRADDGQQELFIAFLHDISKRVAAENELLETRDRALAGERAKAEFLTVMSHEIRTPLNGLLGNLTLLHDTPLSDDQTRYVRNMDISGRVLMRHVDSVLDIARFQSGALEFDIACTDLGLLLTELINSQIGQAEQQGTQLCWNWVGTRMEWGRTDRAALEQVLLNLLGNAIKFTPQGSVDVEIERLPETEDNKPVIELRVIDTGIGISPDDLDHVFDDFVTSDTSFGRATGGTGLGLGITRRIVEGLGGTIGVESTPGEGSTFWVRLPMEQGRAPGTTPTADAHRPIADKLTVLLVEDNDINREVATALLRKDGHTVVSAHDGQTGVESAANARFDLILMDIAMPGMDGLQATRAIRCGDGASRNVPIIALSANILPQERERFLAAGMNGFLPKPLNIDEMRDALFNLPASPQRTDTQIINTAQLSANRAGMGEEVFQTLVERFRSEVEALITEVSSLTGDSLDTIGARLHTVAGSAAIFGASRLRHTLLAAENSAKAQDRTETRRLLDELPVIWNDTRDKLTSLALAA</sequence>
<feature type="modified residue" description="Phosphohistidine" evidence="14">
    <location>
        <position position="804"/>
    </location>
</feature>
<keyword evidence="23" id="KW-1185">Reference proteome</keyword>
<dbReference type="GO" id="GO:0005524">
    <property type="term" value="F:ATP binding"/>
    <property type="evidence" value="ECO:0007669"/>
    <property type="project" value="UniProtKB-KW"/>
</dbReference>
<dbReference type="InterPro" id="IPR000014">
    <property type="entry name" value="PAS"/>
</dbReference>
<dbReference type="InterPro" id="IPR001610">
    <property type="entry name" value="PAC"/>
</dbReference>
<evidence type="ECO:0000256" key="12">
    <source>
        <dbReference type="ARBA" id="ARBA00023012"/>
    </source>
</evidence>
<keyword evidence="12" id="KW-0902">Two-component regulatory system</keyword>
<keyword evidence="6" id="KW-0808">Transferase</keyword>
<feature type="domain" description="Response regulatory" evidence="18">
    <location>
        <begin position="625"/>
        <end position="742"/>
    </location>
</feature>
<keyword evidence="7 16" id="KW-0812">Transmembrane</keyword>
<dbReference type="SUPFAM" id="SSF55874">
    <property type="entry name" value="ATPase domain of HSP90 chaperone/DNA topoisomerase II/histidine kinase"/>
    <property type="match status" value="1"/>
</dbReference>